<protein>
    <submittedName>
        <fullName evidence="6">Ferredoxin</fullName>
    </submittedName>
</protein>
<evidence type="ECO:0000313" key="6">
    <source>
        <dbReference type="EMBL" id="CAB1129314.1"/>
    </source>
</evidence>
<dbReference type="GO" id="GO:0046872">
    <property type="term" value="F:metal ion binding"/>
    <property type="evidence" value="ECO:0007669"/>
    <property type="project" value="UniProtKB-KW"/>
</dbReference>
<evidence type="ECO:0000313" key="7">
    <source>
        <dbReference type="Proteomes" id="UP000503399"/>
    </source>
</evidence>
<gene>
    <name evidence="6" type="ORF">R50_1813</name>
</gene>
<name>A0A6F8ZHS5_9FIRM</name>
<evidence type="ECO:0000259" key="5">
    <source>
        <dbReference type="PROSITE" id="PS51296"/>
    </source>
</evidence>
<keyword evidence="3" id="KW-0408">Iron</keyword>
<dbReference type="Pfam" id="PF00355">
    <property type="entry name" value="Rieske"/>
    <property type="match status" value="1"/>
</dbReference>
<dbReference type="GO" id="GO:0051537">
    <property type="term" value="F:2 iron, 2 sulfur cluster binding"/>
    <property type="evidence" value="ECO:0007669"/>
    <property type="project" value="UniProtKB-KW"/>
</dbReference>
<dbReference type="SUPFAM" id="SSF50022">
    <property type="entry name" value="ISP domain"/>
    <property type="match status" value="1"/>
</dbReference>
<dbReference type="EMBL" id="LR778114">
    <property type="protein sequence ID" value="CAB1129314.1"/>
    <property type="molecule type" value="Genomic_DNA"/>
</dbReference>
<evidence type="ECO:0000256" key="2">
    <source>
        <dbReference type="ARBA" id="ARBA00022723"/>
    </source>
</evidence>
<dbReference type="PROSITE" id="PS51296">
    <property type="entry name" value="RIESKE"/>
    <property type="match status" value="1"/>
</dbReference>
<feature type="domain" description="Rieske" evidence="5">
    <location>
        <begin position="4"/>
        <end position="111"/>
    </location>
</feature>
<keyword evidence="2" id="KW-0479">Metal-binding</keyword>
<dbReference type="GO" id="GO:0016705">
    <property type="term" value="F:oxidoreductase activity, acting on paired donors, with incorporation or reduction of molecular oxygen"/>
    <property type="evidence" value="ECO:0007669"/>
    <property type="project" value="UniProtKB-ARBA"/>
</dbReference>
<dbReference type="Gene3D" id="2.102.10.10">
    <property type="entry name" value="Rieske [2Fe-2S] iron-sulphur domain"/>
    <property type="match status" value="1"/>
</dbReference>
<accession>A0A6F8ZHS5</accession>
<reference evidence="6 7" key="1">
    <citation type="submission" date="2020-02" db="EMBL/GenBank/DDBJ databases">
        <authorList>
            <person name="Hogendoorn C."/>
        </authorList>
    </citation>
    <scope>NUCLEOTIDE SEQUENCE [LARGE SCALE GENOMIC DNA]</scope>
    <source>
        <strain evidence="6">R501</strain>
    </source>
</reference>
<evidence type="ECO:0000256" key="1">
    <source>
        <dbReference type="ARBA" id="ARBA00022714"/>
    </source>
</evidence>
<keyword evidence="4" id="KW-0411">Iron-sulfur</keyword>
<organism evidence="6 7">
    <name type="scientific">Candidatus Hydrogenisulfobacillus filiaventi</name>
    <dbReference type="NCBI Taxonomy" id="2707344"/>
    <lineage>
        <taxon>Bacteria</taxon>
        <taxon>Bacillati</taxon>
        <taxon>Bacillota</taxon>
        <taxon>Clostridia</taxon>
        <taxon>Eubacteriales</taxon>
        <taxon>Clostridiales Family XVII. Incertae Sedis</taxon>
        <taxon>Candidatus Hydrogenisulfobacillus</taxon>
    </lineage>
</organism>
<dbReference type="KEGG" id="hfv:R50_1813"/>
<dbReference type="CDD" id="cd03467">
    <property type="entry name" value="Rieske"/>
    <property type="match status" value="1"/>
</dbReference>
<dbReference type="AlphaFoldDB" id="A0A6F8ZHS5"/>
<dbReference type="InterPro" id="IPR017941">
    <property type="entry name" value="Rieske_2Fe-2S"/>
</dbReference>
<dbReference type="GO" id="GO:0004497">
    <property type="term" value="F:monooxygenase activity"/>
    <property type="evidence" value="ECO:0007669"/>
    <property type="project" value="UniProtKB-ARBA"/>
</dbReference>
<keyword evidence="7" id="KW-1185">Reference proteome</keyword>
<sequence>MAFQRVGLSTRLFDRRPAVVTWVQGRPVLVARVEGQLYAIEAVCAHMGCVLLTETDGYRAVCPAHGAAYDLRTGALLQPAAVHPERSCGESNLSLPLPTYPARDVDGFLEVDLGG</sequence>
<dbReference type="InterPro" id="IPR036922">
    <property type="entry name" value="Rieske_2Fe-2S_sf"/>
</dbReference>
<evidence type="ECO:0000256" key="4">
    <source>
        <dbReference type="ARBA" id="ARBA00023014"/>
    </source>
</evidence>
<keyword evidence="1" id="KW-0001">2Fe-2S</keyword>
<evidence type="ECO:0000256" key="3">
    <source>
        <dbReference type="ARBA" id="ARBA00023004"/>
    </source>
</evidence>
<dbReference type="Proteomes" id="UP000503399">
    <property type="component" value="Chromosome"/>
</dbReference>
<proteinExistence type="predicted"/>